<accession>A0ABV0GZF9</accession>
<protein>
    <submittedName>
        <fullName evidence="2">Uncharacterized protein</fullName>
    </submittedName>
</protein>
<reference evidence="2 3" key="1">
    <citation type="journal article" date="2024" name="Appl. Microbiol. Biotechnol.">
        <title>Biosynthetic gene clusters with biotechnological applications in novel Antarctic isolates from Actinomycetota.</title>
        <authorList>
            <person name="Bruna P."/>
            <person name="Nunez-Montero K."/>
            <person name="Contreras M.J."/>
            <person name="Leal K."/>
            <person name="Garcia M."/>
            <person name="Abanto M."/>
            <person name="Barrientos L."/>
        </authorList>
    </citation>
    <scope>NUCLEOTIDE SEQUENCE [LARGE SCALE GENOMIC DNA]</scope>
    <source>
        <strain evidence="2 3">Se16.17</strain>
    </source>
</reference>
<evidence type="ECO:0000313" key="3">
    <source>
        <dbReference type="Proteomes" id="UP001448614"/>
    </source>
</evidence>
<name>A0ABV0GZF9_PAENI</name>
<feature type="region of interest" description="Disordered" evidence="1">
    <location>
        <begin position="1"/>
        <end position="90"/>
    </location>
</feature>
<organism evidence="2 3">
    <name type="scientific">Paenarthrobacter nicotinovorans</name>
    <name type="common">Arthrobacter nicotinovorans</name>
    <dbReference type="NCBI Taxonomy" id="29320"/>
    <lineage>
        <taxon>Bacteria</taxon>
        <taxon>Bacillati</taxon>
        <taxon>Actinomycetota</taxon>
        <taxon>Actinomycetes</taxon>
        <taxon>Micrococcales</taxon>
        <taxon>Micrococcaceae</taxon>
        <taxon>Paenarthrobacter</taxon>
    </lineage>
</organism>
<evidence type="ECO:0000256" key="1">
    <source>
        <dbReference type="SAM" id="MobiDB-lite"/>
    </source>
</evidence>
<gene>
    <name evidence="2" type="ORF">V3C41_21115</name>
</gene>
<comment type="caution">
    <text evidence="2">The sequence shown here is derived from an EMBL/GenBank/DDBJ whole genome shotgun (WGS) entry which is preliminary data.</text>
</comment>
<dbReference type="RefSeq" id="WP_347783527.1">
    <property type="nucleotide sequence ID" value="NZ_JBBMFV010000004.1"/>
</dbReference>
<dbReference type="EMBL" id="JBBMFV010000004">
    <property type="protein sequence ID" value="MEO3943574.1"/>
    <property type="molecule type" value="Genomic_DNA"/>
</dbReference>
<dbReference type="Proteomes" id="UP001448614">
    <property type="component" value="Unassembled WGS sequence"/>
</dbReference>
<keyword evidence="3" id="KW-1185">Reference proteome</keyword>
<feature type="compositionally biased region" description="Low complexity" evidence="1">
    <location>
        <begin position="16"/>
        <end position="72"/>
    </location>
</feature>
<evidence type="ECO:0000313" key="2">
    <source>
        <dbReference type="EMBL" id="MEO3943574.1"/>
    </source>
</evidence>
<proteinExistence type="predicted"/>
<sequence length="146" mass="13971">MIQPHNVSASGPVHDGPVPGSPASGGSVPGSPASGGSVPGSPASGGSVPGSPASGGSVPGSPASGIPASVSPETVRPEVQWPDSATLTGDPLVDKALNRLGSVPAAPVADHGDLYAAIHDSLLEALDSEPGLPAAPINTPRLESDS</sequence>